<evidence type="ECO:0000256" key="9">
    <source>
        <dbReference type="ARBA" id="ARBA00022853"/>
    </source>
</evidence>
<dbReference type="SUPFAM" id="SSF55874">
    <property type="entry name" value="ATPase domain of HSP90 chaperone/DNA topoisomerase II/histidine kinase"/>
    <property type="match status" value="1"/>
</dbReference>
<organism evidence="16 17">
    <name type="scientific">Ceratopteris richardii</name>
    <name type="common">Triangle waterfern</name>
    <dbReference type="NCBI Taxonomy" id="49495"/>
    <lineage>
        <taxon>Eukaryota</taxon>
        <taxon>Viridiplantae</taxon>
        <taxon>Streptophyta</taxon>
        <taxon>Embryophyta</taxon>
        <taxon>Tracheophyta</taxon>
        <taxon>Polypodiopsida</taxon>
        <taxon>Polypodiidae</taxon>
        <taxon>Polypodiales</taxon>
        <taxon>Pteridineae</taxon>
        <taxon>Pteridaceae</taxon>
        <taxon>Parkerioideae</taxon>
        <taxon>Ceratopteris</taxon>
    </lineage>
</organism>
<evidence type="ECO:0000256" key="1">
    <source>
        <dbReference type="ARBA" id="ARBA00004123"/>
    </source>
</evidence>
<feature type="region of interest" description="Disordered" evidence="14">
    <location>
        <begin position="1"/>
        <end position="50"/>
    </location>
</feature>
<keyword evidence="6" id="KW-0227">DNA damage</keyword>
<dbReference type="PANTHER" id="PTHR23336:SF80">
    <property type="entry name" value="PROTEIN MICRORCHIDIA 7-LIKE"/>
    <property type="match status" value="1"/>
</dbReference>
<comment type="similarity">
    <text evidence="2">Belongs to the MORC ATPase protein family.</text>
</comment>
<keyword evidence="7" id="KW-0378">Hydrolase</keyword>
<evidence type="ECO:0000256" key="7">
    <source>
        <dbReference type="ARBA" id="ARBA00022801"/>
    </source>
</evidence>
<keyword evidence="10" id="KW-0175">Coiled coil</keyword>
<dbReference type="GO" id="GO:0006281">
    <property type="term" value="P:DNA repair"/>
    <property type="evidence" value="ECO:0007669"/>
    <property type="project" value="UniProtKB-KW"/>
</dbReference>
<dbReference type="GO" id="GO:0016887">
    <property type="term" value="F:ATP hydrolysis activity"/>
    <property type="evidence" value="ECO:0007669"/>
    <property type="project" value="InterPro"/>
</dbReference>
<protein>
    <recommendedName>
        <fullName evidence="15">Morc S5 domain-containing protein</fullName>
    </recommendedName>
</protein>
<evidence type="ECO:0000313" key="17">
    <source>
        <dbReference type="Proteomes" id="UP000825935"/>
    </source>
</evidence>
<evidence type="ECO:0000256" key="14">
    <source>
        <dbReference type="SAM" id="MobiDB-lite"/>
    </source>
</evidence>
<gene>
    <name evidence="16" type="ORF">KP509_21G027100</name>
</gene>
<keyword evidence="13" id="KW-0539">Nucleus</keyword>
<dbReference type="GO" id="GO:0005524">
    <property type="term" value="F:ATP binding"/>
    <property type="evidence" value="ECO:0007669"/>
    <property type="project" value="UniProtKB-KW"/>
</dbReference>
<dbReference type="EMBL" id="CM035426">
    <property type="protein sequence ID" value="KAH7314914.1"/>
    <property type="molecule type" value="Genomic_DNA"/>
</dbReference>
<keyword evidence="5" id="KW-0255">Endonuclease</keyword>
<evidence type="ECO:0000256" key="6">
    <source>
        <dbReference type="ARBA" id="ARBA00022763"/>
    </source>
</evidence>
<evidence type="ECO:0000256" key="10">
    <source>
        <dbReference type="ARBA" id="ARBA00023054"/>
    </source>
</evidence>
<dbReference type="Pfam" id="PF13589">
    <property type="entry name" value="HATPase_c_3"/>
    <property type="match status" value="1"/>
</dbReference>
<proteinExistence type="inferred from homology"/>
<evidence type="ECO:0000256" key="5">
    <source>
        <dbReference type="ARBA" id="ARBA00022759"/>
    </source>
</evidence>
<evidence type="ECO:0000256" key="2">
    <source>
        <dbReference type="ARBA" id="ARBA00007845"/>
    </source>
</evidence>
<keyword evidence="4" id="KW-0547">Nucleotide-binding</keyword>
<evidence type="ECO:0000313" key="16">
    <source>
        <dbReference type="EMBL" id="KAH7314914.1"/>
    </source>
</evidence>
<dbReference type="InterPro" id="IPR036890">
    <property type="entry name" value="HATPase_C_sf"/>
</dbReference>
<dbReference type="InterPro" id="IPR041006">
    <property type="entry name" value="Morc_S5"/>
</dbReference>
<reference evidence="16" key="1">
    <citation type="submission" date="2021-08" db="EMBL/GenBank/DDBJ databases">
        <title>WGS assembly of Ceratopteris richardii.</title>
        <authorList>
            <person name="Marchant D.B."/>
            <person name="Chen G."/>
            <person name="Jenkins J."/>
            <person name="Shu S."/>
            <person name="Leebens-Mack J."/>
            <person name="Grimwood J."/>
            <person name="Schmutz J."/>
            <person name="Soltis P."/>
            <person name="Soltis D."/>
            <person name="Chen Z.-H."/>
        </authorList>
    </citation>
    <scope>NUCLEOTIDE SEQUENCE</scope>
    <source>
        <strain evidence="16">Whitten #5841</strain>
        <tissue evidence="16">Leaf</tissue>
    </source>
</reference>
<dbReference type="OrthoDB" id="757982at2759"/>
<dbReference type="GO" id="GO:0004519">
    <property type="term" value="F:endonuclease activity"/>
    <property type="evidence" value="ECO:0007669"/>
    <property type="project" value="UniProtKB-KW"/>
</dbReference>
<keyword evidence="9" id="KW-0156">Chromatin regulator</keyword>
<dbReference type="InterPro" id="IPR045261">
    <property type="entry name" value="MORC_ATPase"/>
</dbReference>
<keyword evidence="17" id="KW-1185">Reference proteome</keyword>
<dbReference type="GO" id="GO:0031349">
    <property type="term" value="P:positive regulation of defense response"/>
    <property type="evidence" value="ECO:0007669"/>
    <property type="project" value="UniProtKB-ARBA"/>
</dbReference>
<accession>A0A8T2SB50</accession>
<comment type="subcellular location">
    <subcellularLocation>
        <location evidence="1">Nucleus</location>
    </subcellularLocation>
</comment>
<evidence type="ECO:0000259" key="15">
    <source>
        <dbReference type="Pfam" id="PF17942"/>
    </source>
</evidence>
<dbReference type="AlphaFoldDB" id="A0A8T2SB50"/>
<dbReference type="Gene3D" id="3.30.565.10">
    <property type="entry name" value="Histidine kinase-like ATPase, C-terminal domain"/>
    <property type="match status" value="1"/>
</dbReference>
<keyword evidence="8" id="KW-0067">ATP-binding</keyword>
<sequence>MENSALSCGTEAVSNVLSPGSDNEVEESSMWVRQEDNASSDLPSDFLEPLSPGTEAVSPFPLFPTSASKNDRHDINPEIRQFWKSGNFTSSGQHCSSFVTEGMDHVRVHPKFLHSNATSHKWVLGAIAELVDNAVDEIRNGATFVKVDVQKNPRNGEPMLVIEDDGGGMDPDSMRHCMSLGYSAKSKLSNTIGQYGNGFKTSTMRLGADVIVFSRHAGDKPSQSIGMVSYTFLTSTGLNDVVVPIIDFQIEAFGIRKLIRSNLEDWMESMETIEQWSPYSSQAELLSQFESMPRRQGTRVVIYNLWEDDEGHLELDFDANPRDIQTKSVTRDERNLKVAARYPSCRIFLTYKHSLRTYISFLYLRLPSKFHIYLRGKEVHHCSLRNDMMLVEQVTYRPKDAGRSKAVVTLGFVKDAKEHIDISGFNVYHKNRLIKPFWRLWNPSDTRGRGIIAILEANFVEPAHDKQGFERTVVLSRLEARLVEMQKKYWYTHCHKIGYNNTHLKGPAKSIAMNNNRPAIGSRSNLTANISSEMSSADAPIISSNEVRGEILLCDKTGATAHNSGIFNHISGVEAGHSQRMTILQERTENLLKMEIQSPSFVPACIDFPDTAIQNSKGVVFFKEGNMQDQPSCLYPTHSGENANVGIPQRDVQTINPPRPPNVTLGTHVPITSSIAQGIKAQGLCSPSSTTITPVVIDLDSPDAGNSPEIAHVGIPISESHDPQKIVTEEVCIESGISSQVVNEPENHLPANNMTGSPDRNCLEGMTITLTTSLPLGEVKSSISAVNFKNVPEVGQFGMPASESSETQKLSTREIQCESVILSGVASRLENFLSANNITDPREKNLHEETTDPSIVCLPSAVNQLNESRISKCGHLENFAEENRIEAEQRESNLKSCGQLNDAVSPPMQESLDASKTKNEGVKLVKLKEPGKQIPKDGFCSNVSEKNMMEMKTAYPATYARSPEAHGSGIPEFHDRRDNLTARKKVSTEAASQQTIKGVEALETPLISSNIAEDAIHENDSTALASAVEAQGRNNMIASTVMKGSTNNENVYVTLDRCRAVSQGTHEKFNNDQVAPGVEGSVLPDMDAVMVDAKGEGSESMRLQQGTMNDAKECASEPVDQSTDQALSQMQVDCTEQHDVTRSAQAPCQDIIIRPTMDTVDVADMCAILADEYNNLTEEDRLLLAQHQIESLQQNIEIMGGEVADLKEELRLYHQSEQLEFRKLNMELEAALSRLEELKG</sequence>
<evidence type="ECO:0000256" key="4">
    <source>
        <dbReference type="ARBA" id="ARBA00022741"/>
    </source>
</evidence>
<keyword evidence="11" id="KW-0943">RNA-mediated gene silencing</keyword>
<evidence type="ECO:0000256" key="8">
    <source>
        <dbReference type="ARBA" id="ARBA00022840"/>
    </source>
</evidence>
<evidence type="ECO:0000256" key="11">
    <source>
        <dbReference type="ARBA" id="ARBA00023158"/>
    </source>
</evidence>
<keyword evidence="3" id="KW-0540">Nuclease</keyword>
<dbReference type="FunFam" id="3.30.565.10:FF:000075">
    <property type="entry name" value="MORC family CW-type zinc finger protein 4"/>
    <property type="match status" value="1"/>
</dbReference>
<dbReference type="PANTHER" id="PTHR23336">
    <property type="entry name" value="ZINC FINGER CW-TYPE COILED-COIL DOMAIN PROTEIN 3"/>
    <property type="match status" value="1"/>
</dbReference>
<keyword evidence="12" id="KW-0234">DNA repair</keyword>
<dbReference type="GO" id="GO:0006325">
    <property type="term" value="P:chromatin organization"/>
    <property type="evidence" value="ECO:0007669"/>
    <property type="project" value="UniProtKB-KW"/>
</dbReference>
<dbReference type="Pfam" id="PF17942">
    <property type="entry name" value="Morc6_S5"/>
    <property type="match status" value="1"/>
</dbReference>
<dbReference type="Proteomes" id="UP000825935">
    <property type="component" value="Chromosome 21"/>
</dbReference>
<dbReference type="GO" id="GO:0031047">
    <property type="term" value="P:regulatory ncRNA-mediated gene silencing"/>
    <property type="evidence" value="ECO:0007669"/>
    <property type="project" value="UniProtKB-KW"/>
</dbReference>
<comment type="caution">
    <text evidence="16">The sequence shown here is derived from an EMBL/GenBank/DDBJ whole genome shotgun (WGS) entry which is preliminary data.</text>
</comment>
<feature type="compositionally biased region" description="Polar residues" evidence="14">
    <location>
        <begin position="1"/>
        <end position="21"/>
    </location>
</feature>
<name>A0A8T2SB50_CERRI</name>
<evidence type="ECO:0000256" key="3">
    <source>
        <dbReference type="ARBA" id="ARBA00022722"/>
    </source>
</evidence>
<dbReference type="GO" id="GO:0005634">
    <property type="term" value="C:nucleus"/>
    <property type="evidence" value="ECO:0007669"/>
    <property type="project" value="UniProtKB-SubCell"/>
</dbReference>
<evidence type="ECO:0000256" key="13">
    <source>
        <dbReference type="ARBA" id="ARBA00023242"/>
    </source>
</evidence>
<evidence type="ECO:0000256" key="12">
    <source>
        <dbReference type="ARBA" id="ARBA00023204"/>
    </source>
</evidence>
<feature type="domain" description="Morc S5" evidence="15">
    <location>
        <begin position="353"/>
        <end position="490"/>
    </location>
</feature>